<feature type="compositionally biased region" description="Polar residues" evidence="3">
    <location>
        <begin position="1711"/>
        <end position="1725"/>
    </location>
</feature>
<feature type="region of interest" description="Disordered" evidence="3">
    <location>
        <begin position="1808"/>
        <end position="2102"/>
    </location>
</feature>
<dbReference type="GO" id="GO:0005654">
    <property type="term" value="C:nucleoplasm"/>
    <property type="evidence" value="ECO:0007669"/>
    <property type="project" value="UniProtKB-ARBA"/>
</dbReference>
<evidence type="ECO:0000313" key="8">
    <source>
        <dbReference type="Proteomes" id="UP000663829"/>
    </source>
</evidence>
<feature type="compositionally biased region" description="Low complexity" evidence="3">
    <location>
        <begin position="1379"/>
        <end position="1402"/>
    </location>
</feature>
<feature type="coiled-coil region" evidence="2">
    <location>
        <begin position="269"/>
        <end position="329"/>
    </location>
</feature>
<feature type="compositionally biased region" description="Low complexity" evidence="3">
    <location>
        <begin position="1015"/>
        <end position="1053"/>
    </location>
</feature>
<evidence type="ECO:0000313" key="6">
    <source>
        <dbReference type="EMBL" id="CAF0952713.1"/>
    </source>
</evidence>
<evidence type="ECO:0000259" key="4">
    <source>
        <dbReference type="PROSITE" id="PS50090"/>
    </source>
</evidence>
<feature type="compositionally biased region" description="Low complexity" evidence="3">
    <location>
        <begin position="1907"/>
        <end position="1920"/>
    </location>
</feature>
<feature type="domain" description="SANT" evidence="5">
    <location>
        <begin position="690"/>
        <end position="740"/>
    </location>
</feature>
<dbReference type="InterPro" id="IPR051571">
    <property type="entry name" value="N-CoR_corepressor"/>
</dbReference>
<feature type="compositionally biased region" description="Polar residues" evidence="3">
    <location>
        <begin position="1492"/>
        <end position="1544"/>
    </location>
</feature>
<proteinExistence type="inferred from homology"/>
<feature type="compositionally biased region" description="Low complexity" evidence="3">
    <location>
        <begin position="1545"/>
        <end position="1565"/>
    </location>
</feature>
<dbReference type="PROSITE" id="PS51293">
    <property type="entry name" value="SANT"/>
    <property type="match status" value="2"/>
</dbReference>
<dbReference type="Proteomes" id="UP000681722">
    <property type="component" value="Unassembled WGS sequence"/>
</dbReference>
<dbReference type="GO" id="GO:0000785">
    <property type="term" value="C:chromatin"/>
    <property type="evidence" value="ECO:0007669"/>
    <property type="project" value="TreeGrafter"/>
</dbReference>
<keyword evidence="8" id="KW-1185">Reference proteome</keyword>
<feature type="region of interest" description="Disordered" evidence="3">
    <location>
        <begin position="750"/>
        <end position="779"/>
    </location>
</feature>
<feature type="compositionally biased region" description="Low complexity" evidence="3">
    <location>
        <begin position="344"/>
        <end position="363"/>
    </location>
</feature>
<keyword evidence="2" id="KW-0175">Coiled coil</keyword>
<feature type="domain" description="Myb-like" evidence="4">
    <location>
        <begin position="687"/>
        <end position="736"/>
    </location>
</feature>
<feature type="compositionally biased region" description="Low complexity" evidence="3">
    <location>
        <begin position="1657"/>
        <end position="1668"/>
    </location>
</feature>
<dbReference type="CDD" id="cd00167">
    <property type="entry name" value="SANT"/>
    <property type="match status" value="1"/>
</dbReference>
<feature type="compositionally biased region" description="Polar residues" evidence="3">
    <location>
        <begin position="1112"/>
        <end position="1127"/>
    </location>
</feature>
<evidence type="ECO:0008006" key="9">
    <source>
        <dbReference type="Google" id="ProtNLM"/>
    </source>
</evidence>
<evidence type="ECO:0000313" key="7">
    <source>
        <dbReference type="EMBL" id="CAF3728250.1"/>
    </source>
</evidence>
<dbReference type="InterPro" id="IPR009057">
    <property type="entry name" value="Homeodomain-like_sf"/>
</dbReference>
<feature type="compositionally biased region" description="Basic and acidic residues" evidence="3">
    <location>
        <begin position="750"/>
        <end position="767"/>
    </location>
</feature>
<feature type="compositionally biased region" description="Basic and acidic residues" evidence="3">
    <location>
        <begin position="526"/>
        <end position="548"/>
    </location>
</feature>
<feature type="region of interest" description="Disordered" evidence="3">
    <location>
        <begin position="1349"/>
        <end position="1591"/>
    </location>
</feature>
<feature type="domain" description="SANT" evidence="5">
    <location>
        <begin position="434"/>
        <end position="480"/>
    </location>
</feature>
<feature type="compositionally biased region" description="Polar residues" evidence="3">
    <location>
        <begin position="1349"/>
        <end position="1360"/>
    </location>
</feature>
<evidence type="ECO:0000256" key="2">
    <source>
        <dbReference type="SAM" id="Coils"/>
    </source>
</evidence>
<dbReference type="PROSITE" id="PS50090">
    <property type="entry name" value="MYB_LIKE"/>
    <property type="match status" value="1"/>
</dbReference>
<evidence type="ECO:0000259" key="5">
    <source>
        <dbReference type="PROSITE" id="PS51293"/>
    </source>
</evidence>
<feature type="compositionally biased region" description="Polar residues" evidence="3">
    <location>
        <begin position="1838"/>
        <end position="1859"/>
    </location>
</feature>
<evidence type="ECO:0000256" key="3">
    <source>
        <dbReference type="SAM" id="MobiDB-lite"/>
    </source>
</evidence>
<feature type="compositionally biased region" description="Polar residues" evidence="3">
    <location>
        <begin position="2048"/>
        <end position="2069"/>
    </location>
</feature>
<dbReference type="SUPFAM" id="SSF46689">
    <property type="entry name" value="Homeodomain-like"/>
    <property type="match status" value="2"/>
</dbReference>
<feature type="compositionally biased region" description="Basic and acidic residues" evidence="3">
    <location>
        <begin position="2153"/>
        <end position="2163"/>
    </location>
</feature>
<feature type="compositionally biased region" description="Low complexity" evidence="3">
    <location>
        <begin position="1877"/>
        <end position="1892"/>
    </location>
</feature>
<accession>A0A814D630</accession>
<dbReference type="GO" id="GO:0032991">
    <property type="term" value="C:protein-containing complex"/>
    <property type="evidence" value="ECO:0007669"/>
    <property type="project" value="UniProtKB-ARBA"/>
</dbReference>
<dbReference type="Gene3D" id="1.10.10.60">
    <property type="entry name" value="Homeodomain-like"/>
    <property type="match status" value="2"/>
</dbReference>
<feature type="compositionally biased region" description="Polar residues" evidence="3">
    <location>
        <begin position="1608"/>
        <end position="1621"/>
    </location>
</feature>
<feature type="compositionally biased region" description="Polar residues" evidence="3">
    <location>
        <begin position="331"/>
        <end position="343"/>
    </location>
</feature>
<feature type="compositionally biased region" description="Acidic residues" evidence="3">
    <location>
        <begin position="645"/>
        <end position="654"/>
    </location>
</feature>
<feature type="region of interest" description="Disordered" evidence="3">
    <location>
        <begin position="1608"/>
        <end position="1668"/>
    </location>
</feature>
<feature type="region of interest" description="Disordered" evidence="3">
    <location>
        <begin position="1275"/>
        <end position="1322"/>
    </location>
</feature>
<feature type="region of interest" description="Disordered" evidence="3">
    <location>
        <begin position="115"/>
        <end position="134"/>
    </location>
</feature>
<dbReference type="EMBL" id="CAJOBC010002337">
    <property type="protein sequence ID" value="CAF3728250.1"/>
    <property type="molecule type" value="Genomic_DNA"/>
</dbReference>
<evidence type="ECO:0000256" key="1">
    <source>
        <dbReference type="ARBA" id="ARBA00010097"/>
    </source>
</evidence>
<gene>
    <name evidence="6" type="ORF">GPM918_LOCUS11334</name>
    <name evidence="7" type="ORF">SRO942_LOCUS11333</name>
</gene>
<feature type="region of interest" description="Disordered" evidence="3">
    <location>
        <begin position="331"/>
        <end position="363"/>
    </location>
</feature>
<dbReference type="Proteomes" id="UP000663829">
    <property type="component" value="Unassembled WGS sequence"/>
</dbReference>
<feature type="region of interest" description="Disordered" evidence="3">
    <location>
        <begin position="518"/>
        <end position="566"/>
    </location>
</feature>
<feature type="coiled-coil region" evidence="2">
    <location>
        <begin position="141"/>
        <end position="178"/>
    </location>
</feature>
<feature type="compositionally biased region" description="Polar residues" evidence="3">
    <location>
        <begin position="1446"/>
        <end position="1468"/>
    </location>
</feature>
<feature type="compositionally biased region" description="Basic and acidic residues" evidence="3">
    <location>
        <begin position="1277"/>
        <end position="1290"/>
    </location>
</feature>
<dbReference type="OrthoDB" id="10258692at2759"/>
<dbReference type="GO" id="GO:0006357">
    <property type="term" value="P:regulation of transcription by RNA polymerase II"/>
    <property type="evidence" value="ECO:0007669"/>
    <property type="project" value="TreeGrafter"/>
</dbReference>
<feature type="region of interest" description="Disordered" evidence="3">
    <location>
        <begin position="643"/>
        <end position="664"/>
    </location>
</feature>
<sequence>MSRQPLFMSTSQFSNYPTNFQQQREGRFAGNNVDSSLSLNRRPSLLGNYHHNHYGSPERLNPFYLPVAQCTMGPHVDEHSKRARYPAGANLSVNSQLLPLRIDVKKESVYEPLTEAISPTPEDPKQQDSSVKDTTSIRASIVKLESEIESTSQRLKHAKQNQREIKNQAEQSAACEAENEIDDHTKLNGSQTLIEKILHENRKKAEDGYKVFSQLNNNIDLTIPLYHEPSDIDSIQKVRKQYHGVMKRKLISLFKKSHEDYLRRTKFESEKYDGSYQQWQKKIEKQEKQMIQTDITQYRDCFEKTFPEFRKIREDKEKLQRTYNRATSSANLSNVNTNTGQVLNSNTTHTNNNTNNGSNNSSNMNYVRSEAELEQVADGLQEIEEEERKMRRLSVIPPILYDRWQRKHEYYNLNGLIQGDAAEFWKRHTKMAYWTYEEKQIFVEKFTQSPKNFSFIASFLESKTTEDCIMFYYMTKKAENYKNLLRKQTQTRRKAKQVINAISTSSSLQQMNMQNMTGGQVNAQQKDNDRTYDPTDSDKNFDESRGKDQTQLGGNSGEDSDKRSNKNQCQILSCTTIIPEKTGKKKNRKNKLKPFPSKWNDLSTEQRETIRRSLEIPVKCASCCARCYDKLIVQVKQAYTVQQNEPDEDGEPTEDGNANNVNINKESLNNDETYKCSKLTIVLQNPKSSVDGEDWSEADLDAFVQARLQFGDDWLKIAEHIHRSEESCRTCYIKQRCQLDKLMLIQKEKEENENQTIDDRTEMKDQQQAEDDENYSECDPNAVSMSTLVVCEDDNDIKTINDDSNESAKMVIDEQDQQQMEDNDKIQNGNLTTITSLVAKEISKTLNETEKRPTTTLPNEQSIIITDVIARPSSQQVASSTQPPPLVTLKATTTVTTAAGSTISVSPPATSTTTLYKGSIMRGTPLPTTLSPSSSSSKSTVVDTSHKASHLHPHYSPRQQDEQQLRHLIIDSPKMNSSKVLDLANEQHQLLLQQREQQYRSGHHSDYKNINPQVFYPHHAFPHPYHLQKPPASLTTPSTSSTTTPGSSGKSSALPVCSQDIVSAETFETLRADFVTSKYLTSTVNERHGPSSSGRSSEQQQHSPSPIVLPSGTPNSSSQASGSTPSNAHPHASVAPLLYPHDLITSGVLPYSSYYSSLPVPGNPLFNFYDPRLIHDYTTAAAANSDQFKADQHKINSAAATRIRHHLAPSNVANSSENYHTPTKRTQVENMEHIRYNDYTWRQQMKNSPGNDSRQHHLYANVENPISKLAELSHWSNRSERNSRSPDDYSHSSQQPQYRPGNSRSTVESPSAHFHRVEQQHQHENVIKAGTIHDSSALDIYKKTNSIQMSEHCDSSSPYVRSNLHKPHSHSYSHHHTHSQAQQASPQQTSYSSATPQSSSSSMYNLQYPGHHSSPSNIYLQSQRSQQHSSHHTPPHVYDNQDPKSSHGTTSPVQESFSSTPGGHSNSHLARILRNSKPHDPYLITLDDDSNDPSSEVTDQPDYQQQTQRSTTFYHSPQSQQNPHKQPSVQQSSRNEPTKNTQPPSTTTSVSSSATAMSITSANDSESSERRRDSSIAKILSGDPDEKYSDIHKMLNSNSDASKVHANATENTNLERTNSGTREGRSRGSITMRMLMGQATYGPDGKAHPIGTEQGSKRSSSPSSGSKPMCAEFDYLIRDGLAADCPPLQRDETTNVFRNPIPNRAAAVSSPVDSQHRLMSNQQPPSKKMRISPKLSETSRDDQGQHLSDRQHQQQQLSANHHHSSAYPLVTNIESSSTVRDPFLLQTPHSTLRTQANYMQPSVTYERNLQSVSQHQSQQQTPNQHQQHPSTSQQSGSNTFPSLHSQFGSSSTATQRSTSGRGGSITQGSPVLIKQTSSSPSSGNRTNLSSSSANPYTAVQHRSSHFSLNMSSNGSNNLLNPRYSTNYPSKNSQNTSAQSSQSCGFRFTSEALADPMKSPPSEHPLNIADNNKHYNHPDFISQQQKSHHESNTEASASPLHDASQKSPKAKSSRRSIPTLTSHVHYSQPHSHSSQQSHHFPSQQSPSSLNRSEPLSKSQTNKTLSSSSPSQEHDQILITNRKSPGSTSLTSTTGSIPSPVTSSSSFALKKRLVVEYEQEQQQLQQQQPTSEGHPSPPSTSDKQVENVADVDIDSQARADETTSS</sequence>
<feature type="compositionally biased region" description="Polar residues" evidence="3">
    <location>
        <begin position="1083"/>
        <end position="1104"/>
    </location>
</feature>
<reference evidence="6" key="1">
    <citation type="submission" date="2021-02" db="EMBL/GenBank/DDBJ databases">
        <authorList>
            <person name="Nowell W R."/>
        </authorList>
    </citation>
    <scope>NUCLEOTIDE SEQUENCE</scope>
</reference>
<feature type="region of interest" description="Disordered" evidence="3">
    <location>
        <begin position="996"/>
        <end position="1054"/>
    </location>
</feature>
<organism evidence="6 8">
    <name type="scientific">Didymodactylos carnosus</name>
    <dbReference type="NCBI Taxonomy" id="1234261"/>
    <lineage>
        <taxon>Eukaryota</taxon>
        <taxon>Metazoa</taxon>
        <taxon>Spiralia</taxon>
        <taxon>Gnathifera</taxon>
        <taxon>Rotifera</taxon>
        <taxon>Eurotatoria</taxon>
        <taxon>Bdelloidea</taxon>
        <taxon>Philodinida</taxon>
        <taxon>Philodinidae</taxon>
        <taxon>Didymodactylos</taxon>
    </lineage>
</organism>
<feature type="compositionally biased region" description="Low complexity" evidence="3">
    <location>
        <begin position="1929"/>
        <end position="1942"/>
    </location>
</feature>
<feature type="compositionally biased region" description="Polar residues" evidence="3">
    <location>
        <begin position="1291"/>
        <end position="1309"/>
    </location>
</feature>
<feature type="region of interest" description="Disordered" evidence="3">
    <location>
        <begin position="2116"/>
        <end position="2163"/>
    </location>
</feature>
<feature type="coiled-coil region" evidence="2">
    <location>
        <begin position="366"/>
        <end position="393"/>
    </location>
</feature>
<dbReference type="InterPro" id="IPR001005">
    <property type="entry name" value="SANT/Myb"/>
</dbReference>
<feature type="compositionally biased region" description="Low complexity" evidence="3">
    <location>
        <begin position="2021"/>
        <end position="2047"/>
    </location>
</feature>
<dbReference type="PANTHER" id="PTHR13992">
    <property type="entry name" value="NUCLEAR RECEPTOR CO-REPRESSOR RELATED NCOR"/>
    <property type="match status" value="1"/>
</dbReference>
<feature type="region of interest" description="Disordered" evidence="3">
    <location>
        <begin position="1693"/>
        <end position="1762"/>
    </location>
</feature>
<feature type="compositionally biased region" description="Basic and acidic residues" evidence="3">
    <location>
        <begin position="1737"/>
        <end position="1752"/>
    </location>
</feature>
<protein>
    <recommendedName>
        <fullName evidence="9">Nuclear receptor corepressor 1</fullName>
    </recommendedName>
</protein>
<dbReference type="PANTHER" id="PTHR13992:SF39">
    <property type="entry name" value="SMRTER, ISOFORM G"/>
    <property type="match status" value="1"/>
</dbReference>
<dbReference type="EMBL" id="CAJNOQ010002338">
    <property type="protein sequence ID" value="CAF0952713.1"/>
    <property type="molecule type" value="Genomic_DNA"/>
</dbReference>
<dbReference type="InterPro" id="IPR017884">
    <property type="entry name" value="SANT_dom"/>
</dbReference>
<feature type="region of interest" description="Disordered" evidence="3">
    <location>
        <begin position="1083"/>
        <end position="1129"/>
    </location>
</feature>
<name>A0A814D630_9BILA</name>
<comment type="similarity">
    <text evidence="1">Belongs to the N-CoR nuclear receptor corepressors family.</text>
</comment>
<feature type="compositionally biased region" description="Basic residues" evidence="3">
    <location>
        <begin position="1363"/>
        <end position="1378"/>
    </location>
</feature>
<comment type="caution">
    <text evidence="6">The sequence shown here is derived from an EMBL/GenBank/DDBJ whole genome shotgun (WGS) entry which is preliminary data.</text>
</comment>
<dbReference type="SMART" id="SM00717">
    <property type="entry name" value="SANT"/>
    <property type="match status" value="2"/>
</dbReference>
<feature type="compositionally biased region" description="Low complexity" evidence="3">
    <location>
        <begin position="1810"/>
        <end position="1837"/>
    </location>
</feature>
<feature type="compositionally biased region" description="Low complexity" evidence="3">
    <location>
        <begin position="2082"/>
        <end position="2102"/>
    </location>
</feature>